<organism evidence="1 2">
    <name type="scientific">Metasolibacillus meyeri</name>
    <dbReference type="NCBI Taxonomy" id="1071052"/>
    <lineage>
        <taxon>Bacteria</taxon>
        <taxon>Bacillati</taxon>
        <taxon>Bacillota</taxon>
        <taxon>Bacilli</taxon>
        <taxon>Bacillales</taxon>
        <taxon>Caryophanaceae</taxon>
        <taxon>Metasolibacillus</taxon>
    </lineage>
</organism>
<dbReference type="AlphaFoldDB" id="A0AAW9NPP1"/>
<dbReference type="Proteomes" id="UP001344888">
    <property type="component" value="Unassembled WGS sequence"/>
</dbReference>
<sequence length="139" mass="16133">MKKLFVVCLVILFVLVGCQKERKISLDDVLSAFEQQGLHLEASEPMKHDTIFGAKLYGKKPKTYLLNNKLFHVFIYNSSTDRIEALNKFKEKTALMNLLSFSIYEKDNMLIFYVYEDHVINKNIEINDSIKEALNHLGD</sequence>
<keyword evidence="2" id="KW-1185">Reference proteome</keyword>
<evidence type="ECO:0000313" key="1">
    <source>
        <dbReference type="EMBL" id="MEC1179632.1"/>
    </source>
</evidence>
<proteinExistence type="predicted"/>
<dbReference type="EMBL" id="JARSFG010000019">
    <property type="protein sequence ID" value="MEC1179632.1"/>
    <property type="molecule type" value="Genomic_DNA"/>
</dbReference>
<comment type="caution">
    <text evidence="1">The sequence shown here is derived from an EMBL/GenBank/DDBJ whole genome shotgun (WGS) entry which is preliminary data.</text>
</comment>
<dbReference type="RefSeq" id="WP_326124115.1">
    <property type="nucleotide sequence ID" value="NZ_JARSFG010000019.1"/>
</dbReference>
<evidence type="ECO:0000313" key="2">
    <source>
        <dbReference type="Proteomes" id="UP001344888"/>
    </source>
</evidence>
<accession>A0AAW9NPP1</accession>
<protein>
    <recommendedName>
        <fullName evidence="3">Lipoprotein</fullName>
    </recommendedName>
</protein>
<gene>
    <name evidence="1" type="ORF">P9B03_14120</name>
</gene>
<reference evidence="1 2" key="1">
    <citation type="submission" date="2023-03" db="EMBL/GenBank/DDBJ databases">
        <title>Bacillus Genome Sequencing.</title>
        <authorList>
            <person name="Dunlap C."/>
        </authorList>
    </citation>
    <scope>NUCLEOTIDE SEQUENCE [LARGE SCALE GENOMIC DNA]</scope>
    <source>
        <strain evidence="1 2">B-59205</strain>
    </source>
</reference>
<dbReference type="PROSITE" id="PS51257">
    <property type="entry name" value="PROKAR_LIPOPROTEIN"/>
    <property type="match status" value="1"/>
</dbReference>
<name>A0AAW9NPP1_9BACL</name>
<evidence type="ECO:0008006" key="3">
    <source>
        <dbReference type="Google" id="ProtNLM"/>
    </source>
</evidence>